<keyword evidence="3" id="KW-1185">Reference proteome</keyword>
<accession>A0ABR1VUP9</accession>
<feature type="region of interest" description="Disordered" evidence="1">
    <location>
        <begin position="147"/>
        <end position="265"/>
    </location>
</feature>
<feature type="compositionally biased region" description="Polar residues" evidence="1">
    <location>
        <begin position="229"/>
        <end position="241"/>
    </location>
</feature>
<name>A0ABR1VUP9_9PEZI</name>
<dbReference type="EMBL" id="JAQQWN010000007">
    <property type="protein sequence ID" value="KAK8074542.1"/>
    <property type="molecule type" value="Genomic_DNA"/>
</dbReference>
<reference evidence="2 3" key="1">
    <citation type="submission" date="2023-01" db="EMBL/GenBank/DDBJ databases">
        <title>Analysis of 21 Apiospora genomes using comparative genomics revels a genus with tremendous synthesis potential of carbohydrate active enzymes and secondary metabolites.</title>
        <authorList>
            <person name="Sorensen T."/>
        </authorList>
    </citation>
    <scope>NUCLEOTIDE SEQUENCE [LARGE SCALE GENOMIC DNA]</scope>
    <source>
        <strain evidence="2 3">CBS 114990</strain>
    </source>
</reference>
<comment type="caution">
    <text evidence="2">The sequence shown here is derived from an EMBL/GenBank/DDBJ whole genome shotgun (WGS) entry which is preliminary data.</text>
</comment>
<organism evidence="2 3">
    <name type="scientific">Apiospora hydei</name>
    <dbReference type="NCBI Taxonomy" id="1337664"/>
    <lineage>
        <taxon>Eukaryota</taxon>
        <taxon>Fungi</taxon>
        <taxon>Dikarya</taxon>
        <taxon>Ascomycota</taxon>
        <taxon>Pezizomycotina</taxon>
        <taxon>Sordariomycetes</taxon>
        <taxon>Xylariomycetidae</taxon>
        <taxon>Amphisphaeriales</taxon>
        <taxon>Apiosporaceae</taxon>
        <taxon>Apiospora</taxon>
    </lineage>
</organism>
<sequence length="265" mass="29203">MCIIHYYMCRYCHLGYPGHTLYCPHFHPPFRACPLGTQFKFVIAEPEQCFLAPDHAQIESAGFQYVDIYDDNGMIVGQRPCARFVPAGTATDAGTNQQPLYRGAFFEPITTILEVESDPEAQYDDPEAQYEFVDQTQRVDAALVNYRTSHPSVPGRGRGIQRPDLVDRSEYGSRSSSQVAAAVITKRSSSMPAEAERSGTMEEEEESDAVELTYADPVKAASTPGGGQSPTVASPKVSTLDPSLPPLPSEETRHPKQLGRINNTR</sequence>
<evidence type="ECO:0000256" key="1">
    <source>
        <dbReference type="SAM" id="MobiDB-lite"/>
    </source>
</evidence>
<dbReference type="Proteomes" id="UP001433268">
    <property type="component" value="Unassembled WGS sequence"/>
</dbReference>
<gene>
    <name evidence="2" type="ORF">PG997_009205</name>
</gene>
<evidence type="ECO:0000313" key="3">
    <source>
        <dbReference type="Proteomes" id="UP001433268"/>
    </source>
</evidence>
<dbReference type="GeneID" id="92046580"/>
<dbReference type="RefSeq" id="XP_066665482.1">
    <property type="nucleotide sequence ID" value="XM_066813520.1"/>
</dbReference>
<proteinExistence type="predicted"/>
<evidence type="ECO:0000313" key="2">
    <source>
        <dbReference type="EMBL" id="KAK8074542.1"/>
    </source>
</evidence>
<protein>
    <submittedName>
        <fullName evidence="2">Uncharacterized protein</fullName>
    </submittedName>
</protein>